<evidence type="ECO:0000313" key="13">
    <source>
        <dbReference type="Proteomes" id="UP000198833"/>
    </source>
</evidence>
<dbReference type="InterPro" id="IPR050980">
    <property type="entry name" value="2C_sensor_his_kinase"/>
</dbReference>
<feature type="transmembrane region" description="Helical" evidence="10">
    <location>
        <begin position="153"/>
        <end position="173"/>
    </location>
</feature>
<keyword evidence="8" id="KW-0067">ATP-binding</keyword>
<evidence type="ECO:0000256" key="2">
    <source>
        <dbReference type="ARBA" id="ARBA00004651"/>
    </source>
</evidence>
<dbReference type="Pfam" id="PF00512">
    <property type="entry name" value="HisKA"/>
    <property type="match status" value="1"/>
</dbReference>
<comment type="subcellular location">
    <subcellularLocation>
        <location evidence="2">Cell membrane</location>
        <topology evidence="2">Multi-pass membrane protein</topology>
    </subcellularLocation>
</comment>
<dbReference type="GO" id="GO:0005524">
    <property type="term" value="F:ATP binding"/>
    <property type="evidence" value="ECO:0007669"/>
    <property type="project" value="UniProtKB-KW"/>
</dbReference>
<dbReference type="SMART" id="SM00388">
    <property type="entry name" value="HisKA"/>
    <property type="match status" value="1"/>
</dbReference>
<dbReference type="SMART" id="SM00387">
    <property type="entry name" value="HATPase_c"/>
    <property type="match status" value="1"/>
</dbReference>
<dbReference type="InterPro" id="IPR003661">
    <property type="entry name" value="HisK_dim/P_dom"/>
</dbReference>
<dbReference type="Pfam" id="PF02518">
    <property type="entry name" value="HATPase_c"/>
    <property type="match status" value="1"/>
</dbReference>
<dbReference type="SUPFAM" id="SSF47384">
    <property type="entry name" value="Homodimeric domain of signal transducing histidine kinase"/>
    <property type="match status" value="1"/>
</dbReference>
<dbReference type="OrthoDB" id="9806130at2"/>
<proteinExistence type="predicted"/>
<keyword evidence="10" id="KW-0812">Transmembrane</keyword>
<dbReference type="Proteomes" id="UP000198833">
    <property type="component" value="Unassembled WGS sequence"/>
</dbReference>
<evidence type="ECO:0000259" key="11">
    <source>
        <dbReference type="PROSITE" id="PS50109"/>
    </source>
</evidence>
<dbReference type="AlphaFoldDB" id="A0A1H9AVT2"/>
<dbReference type="GO" id="GO:0005886">
    <property type="term" value="C:plasma membrane"/>
    <property type="evidence" value="ECO:0007669"/>
    <property type="project" value="UniProtKB-SubCell"/>
</dbReference>
<evidence type="ECO:0000256" key="5">
    <source>
        <dbReference type="ARBA" id="ARBA00022679"/>
    </source>
</evidence>
<dbReference type="RefSeq" id="WP_092570494.1">
    <property type="nucleotide sequence ID" value="NZ_CP149446.1"/>
</dbReference>
<dbReference type="PROSITE" id="PS50109">
    <property type="entry name" value="HIS_KIN"/>
    <property type="match status" value="1"/>
</dbReference>
<dbReference type="GO" id="GO:0000155">
    <property type="term" value="F:phosphorelay sensor kinase activity"/>
    <property type="evidence" value="ECO:0007669"/>
    <property type="project" value="InterPro"/>
</dbReference>
<dbReference type="SUPFAM" id="SSF55874">
    <property type="entry name" value="ATPase domain of HSP90 chaperone/DNA topoisomerase II/histidine kinase"/>
    <property type="match status" value="1"/>
</dbReference>
<evidence type="ECO:0000256" key="9">
    <source>
        <dbReference type="ARBA" id="ARBA00023012"/>
    </source>
</evidence>
<keyword evidence="9" id="KW-0902">Two-component regulatory system</keyword>
<dbReference type="CDD" id="cd00082">
    <property type="entry name" value="HisKA"/>
    <property type="match status" value="1"/>
</dbReference>
<evidence type="ECO:0000256" key="6">
    <source>
        <dbReference type="ARBA" id="ARBA00022741"/>
    </source>
</evidence>
<dbReference type="InterPro" id="IPR005467">
    <property type="entry name" value="His_kinase_dom"/>
</dbReference>
<dbReference type="InterPro" id="IPR036097">
    <property type="entry name" value="HisK_dim/P_sf"/>
</dbReference>
<reference evidence="12 13" key="1">
    <citation type="submission" date="2016-10" db="EMBL/GenBank/DDBJ databases">
        <authorList>
            <person name="de Groot N.N."/>
        </authorList>
    </citation>
    <scope>NUCLEOTIDE SEQUENCE [LARGE SCALE GENOMIC DNA]</scope>
    <source>
        <strain evidence="12 13">DSM 15695</strain>
    </source>
</reference>
<evidence type="ECO:0000256" key="7">
    <source>
        <dbReference type="ARBA" id="ARBA00022777"/>
    </source>
</evidence>
<accession>A0A1H9AVT2</accession>
<dbReference type="PANTHER" id="PTHR44936:SF10">
    <property type="entry name" value="SENSOR PROTEIN RSTB"/>
    <property type="match status" value="1"/>
</dbReference>
<evidence type="ECO:0000313" key="12">
    <source>
        <dbReference type="EMBL" id="SEP80894.1"/>
    </source>
</evidence>
<keyword evidence="10" id="KW-1133">Transmembrane helix</keyword>
<organism evidence="12 13">
    <name type="scientific">Ignavigranum ruoffiae</name>
    <dbReference type="NCBI Taxonomy" id="89093"/>
    <lineage>
        <taxon>Bacteria</taxon>
        <taxon>Bacillati</taxon>
        <taxon>Bacillota</taxon>
        <taxon>Bacilli</taxon>
        <taxon>Lactobacillales</taxon>
        <taxon>Aerococcaceae</taxon>
        <taxon>Ignavigranum</taxon>
    </lineage>
</organism>
<comment type="catalytic activity">
    <reaction evidence="1">
        <text>ATP + protein L-histidine = ADP + protein N-phospho-L-histidine.</text>
        <dbReference type="EC" id="2.7.13.3"/>
    </reaction>
</comment>
<dbReference type="Gene3D" id="3.30.565.10">
    <property type="entry name" value="Histidine kinase-like ATPase, C-terminal domain"/>
    <property type="match status" value="1"/>
</dbReference>
<dbReference type="EC" id="2.7.13.3" evidence="3"/>
<gene>
    <name evidence="12" type="ORF">SAMN04488558_10293</name>
</gene>
<keyword evidence="7 12" id="KW-0418">Kinase</keyword>
<keyword evidence="13" id="KW-1185">Reference proteome</keyword>
<evidence type="ECO:0000256" key="4">
    <source>
        <dbReference type="ARBA" id="ARBA00022475"/>
    </source>
</evidence>
<keyword evidence="4" id="KW-1003">Cell membrane</keyword>
<evidence type="ECO:0000256" key="10">
    <source>
        <dbReference type="SAM" id="Phobius"/>
    </source>
</evidence>
<name>A0A1H9AVT2_9LACT</name>
<feature type="domain" description="Histidine kinase" evidence="11">
    <location>
        <begin position="235"/>
        <end position="435"/>
    </location>
</feature>
<keyword evidence="5" id="KW-0808">Transferase</keyword>
<feature type="transmembrane region" description="Helical" evidence="10">
    <location>
        <begin position="16"/>
        <end position="38"/>
    </location>
</feature>
<dbReference type="InterPro" id="IPR036890">
    <property type="entry name" value="HATPase_C_sf"/>
</dbReference>
<dbReference type="PANTHER" id="PTHR44936">
    <property type="entry name" value="SENSOR PROTEIN CREC"/>
    <property type="match status" value="1"/>
</dbReference>
<dbReference type="InterPro" id="IPR003594">
    <property type="entry name" value="HATPase_dom"/>
</dbReference>
<evidence type="ECO:0000256" key="1">
    <source>
        <dbReference type="ARBA" id="ARBA00000085"/>
    </source>
</evidence>
<keyword evidence="10" id="KW-0472">Membrane</keyword>
<dbReference type="EMBL" id="FOEN01000002">
    <property type="protein sequence ID" value="SEP80894.1"/>
    <property type="molecule type" value="Genomic_DNA"/>
</dbReference>
<dbReference type="STRING" id="89093.SAMN04488558_10293"/>
<protein>
    <recommendedName>
        <fullName evidence="3">histidine kinase</fullName>
        <ecNumber evidence="3">2.7.13.3</ecNumber>
    </recommendedName>
</protein>
<evidence type="ECO:0000256" key="8">
    <source>
        <dbReference type="ARBA" id="ARBA00022840"/>
    </source>
</evidence>
<keyword evidence="6" id="KW-0547">Nucleotide-binding</keyword>
<dbReference type="Gene3D" id="1.10.287.130">
    <property type="match status" value="1"/>
</dbReference>
<evidence type="ECO:0000256" key="3">
    <source>
        <dbReference type="ARBA" id="ARBA00012438"/>
    </source>
</evidence>
<sequence>MSTFKYLTRLIAQSTLTILLVFITSLAIFIAAVFFLLVQDYHTNHHPNQIQVQLINDTQELELTKSNKDLLRKEKIWLMELNQEGQIVQSFDLPDNLKRDYQLNDVVRFTRWYLEDYPVFSYPINQHLLVLGYPKHSFDKFPMNYYRLTKLKGLFLLGLICFAIFALGLYIIYLRNRLSLNQELAPINQAIQDLQNQQDISLNEVGSFSEIKRTLNQTAQVIQDHRKQKDHWIRGVSHDLRNPLTLILQHSDNLANKIKDANDLQQIEKQVQNMQDIIENLNLSYILDQQELQQQIESVSFNQILRTILTDFINTYPDLAIDYQIVDQEIYIQAIPSLIQRAINNILYNSIKHNQEVTINIQQRIENNQIQLDIIDNGTITLQQVEKLNHKTDNYENHGLGSLISQQIIRLHHGTMKYFYQDPGLKVSLRLPLAREKQNNS</sequence>